<gene>
    <name evidence="5" type="ORF">CWM98_16165</name>
</gene>
<accession>A0A2N5AF17</accession>
<dbReference type="PROSITE" id="PS00699">
    <property type="entry name" value="NITROGENASE_1_1"/>
    <property type="match status" value="1"/>
</dbReference>
<dbReference type="Proteomes" id="UP000234473">
    <property type="component" value="Unassembled WGS sequence"/>
</dbReference>
<dbReference type="Pfam" id="PF00148">
    <property type="entry name" value="Oxidored_nitro"/>
    <property type="match status" value="1"/>
</dbReference>
<keyword evidence="2 3" id="KW-0535">Nitrogen fixation</keyword>
<feature type="non-terminal residue" evidence="5">
    <location>
        <position position="70"/>
    </location>
</feature>
<evidence type="ECO:0000259" key="4">
    <source>
        <dbReference type="Pfam" id="PF00148"/>
    </source>
</evidence>
<evidence type="ECO:0000256" key="1">
    <source>
        <dbReference type="ARBA" id="ARBA00011002"/>
    </source>
</evidence>
<dbReference type="InterPro" id="IPR000318">
    <property type="entry name" value="Nase_comp1_CS"/>
</dbReference>
<dbReference type="EMBL" id="PICB01000831">
    <property type="protein sequence ID" value="PLP44300.1"/>
    <property type="molecule type" value="Genomic_DNA"/>
</dbReference>
<sequence>MADIIRSEKPLAVSPIKTGQPLGAILASLGLAQAIPLVHGAQGCSAFAKVFFIQHFHDPVPLQSTAMDPT</sequence>
<evidence type="ECO:0000256" key="2">
    <source>
        <dbReference type="ARBA" id="ARBA00023231"/>
    </source>
</evidence>
<reference evidence="5 6" key="2">
    <citation type="submission" date="2018-01" db="EMBL/GenBank/DDBJ databases">
        <title>Genomic study of Klebsiella pneumoniae.</title>
        <authorList>
            <person name="Yang Y."/>
            <person name="Bicalho R."/>
        </authorList>
    </citation>
    <scope>NUCLEOTIDE SEQUENCE [LARGE SCALE GENOMIC DNA]</scope>
    <source>
        <strain evidence="5 6">A5</strain>
    </source>
</reference>
<dbReference type="InterPro" id="IPR000510">
    <property type="entry name" value="Nase/OxRdtase_comp1"/>
</dbReference>
<evidence type="ECO:0000256" key="3">
    <source>
        <dbReference type="RuleBase" id="RU004021"/>
    </source>
</evidence>
<comment type="similarity">
    <text evidence="1 3">Belongs to the NifD/NifK/NifE/NifN family.</text>
</comment>
<evidence type="ECO:0000313" key="6">
    <source>
        <dbReference type="Proteomes" id="UP000234473"/>
    </source>
</evidence>
<evidence type="ECO:0000313" key="5">
    <source>
        <dbReference type="EMBL" id="PLP44300.1"/>
    </source>
</evidence>
<dbReference type="Gene3D" id="3.40.50.1980">
    <property type="entry name" value="Nitrogenase molybdenum iron protein domain"/>
    <property type="match status" value="1"/>
</dbReference>
<feature type="domain" description="Nitrogenase/oxidoreductase component 1" evidence="4">
    <location>
        <begin position="20"/>
        <end position="68"/>
    </location>
</feature>
<proteinExistence type="inferred from homology"/>
<dbReference type="SUPFAM" id="SSF53807">
    <property type="entry name" value="Helical backbone' metal receptor"/>
    <property type="match status" value="1"/>
</dbReference>
<organism evidence="5 6">
    <name type="scientific">Klebsiella variicola</name>
    <dbReference type="NCBI Taxonomy" id="244366"/>
    <lineage>
        <taxon>Bacteria</taxon>
        <taxon>Pseudomonadati</taxon>
        <taxon>Pseudomonadota</taxon>
        <taxon>Gammaproteobacteria</taxon>
        <taxon>Enterobacterales</taxon>
        <taxon>Enterobacteriaceae</taxon>
        <taxon>Klebsiella/Raoultella group</taxon>
        <taxon>Klebsiella</taxon>
        <taxon>Klebsiella pneumoniae complex</taxon>
    </lineage>
</organism>
<name>A0A2N5AF17_KLEVA</name>
<reference evidence="5 6" key="1">
    <citation type="submission" date="2017-11" db="EMBL/GenBank/DDBJ databases">
        <authorList>
            <person name="Han C.G."/>
        </authorList>
    </citation>
    <scope>NUCLEOTIDE SEQUENCE [LARGE SCALE GENOMIC DNA]</scope>
    <source>
        <strain evidence="5 6">A5</strain>
    </source>
</reference>
<dbReference type="GO" id="GO:0016163">
    <property type="term" value="F:nitrogenase activity"/>
    <property type="evidence" value="ECO:0007669"/>
    <property type="project" value="InterPro"/>
</dbReference>
<dbReference type="AlphaFoldDB" id="A0A2N5AF17"/>
<protein>
    <submittedName>
        <fullName evidence="5">Nitrogenase iron-molybdenum cofactor biosynthesis protein NifN</fullName>
    </submittedName>
</protein>
<comment type="caution">
    <text evidence="5">The sequence shown here is derived from an EMBL/GenBank/DDBJ whole genome shotgun (WGS) entry which is preliminary data.</text>
</comment>